<evidence type="ECO:0000256" key="1">
    <source>
        <dbReference type="SAM" id="MobiDB-lite"/>
    </source>
</evidence>
<feature type="region of interest" description="Disordered" evidence="1">
    <location>
        <begin position="372"/>
        <end position="434"/>
    </location>
</feature>
<feature type="compositionally biased region" description="Polar residues" evidence="1">
    <location>
        <begin position="421"/>
        <end position="434"/>
    </location>
</feature>
<dbReference type="InterPro" id="IPR005135">
    <property type="entry name" value="Endo/exonuclease/phosphatase"/>
</dbReference>
<accession>A0AAU7V4I3</accession>
<dbReference type="SUPFAM" id="SSF56219">
    <property type="entry name" value="DNase I-like"/>
    <property type="match status" value="1"/>
</dbReference>
<evidence type="ECO:0000259" key="2">
    <source>
        <dbReference type="Pfam" id="PF03372"/>
    </source>
</evidence>
<keyword evidence="3" id="KW-0614">Plasmid</keyword>
<reference evidence="3" key="1">
    <citation type="submission" date="2023-08" db="EMBL/GenBank/DDBJ databases">
        <title>The novel hydrolase IpcH responsible for the initial isoprocarb degradation step in Rhodococcus sp. D-6.</title>
        <authorList>
            <person name="Zhu Q."/>
        </authorList>
    </citation>
    <scope>NUCLEOTIDE SEQUENCE</scope>
    <source>
        <strain evidence="3">D-6</strain>
        <plasmid evidence="3">p2-D-6</plasmid>
    </source>
</reference>
<protein>
    <recommendedName>
        <fullName evidence="2">Endonuclease/exonuclease/phosphatase domain-containing protein</fullName>
    </recommendedName>
</protein>
<dbReference type="RefSeq" id="WP_350247801.1">
    <property type="nucleotide sequence ID" value="NZ_CP132972.1"/>
</dbReference>
<evidence type="ECO:0000313" key="3">
    <source>
        <dbReference type="EMBL" id="XBW07018.1"/>
    </source>
</evidence>
<geneLocation type="plasmid" evidence="3">
    <name>p2-D-6</name>
</geneLocation>
<dbReference type="GO" id="GO:0003824">
    <property type="term" value="F:catalytic activity"/>
    <property type="evidence" value="ECO:0007669"/>
    <property type="project" value="InterPro"/>
</dbReference>
<name>A0AAU7V4I3_9NOCA</name>
<gene>
    <name evidence="3" type="ORF">RBB84_25015</name>
</gene>
<dbReference type="InterPro" id="IPR036691">
    <property type="entry name" value="Endo/exonu/phosph_ase_sf"/>
</dbReference>
<dbReference type="Gene3D" id="3.60.10.10">
    <property type="entry name" value="Endonuclease/exonuclease/phosphatase"/>
    <property type="match status" value="1"/>
</dbReference>
<sequence>MKKGILLGLPLVLIAPLLLLVLGMGSASIESVRAACGTTVNSTAGGSMGIGTLNWRGASHYKRNPHPGERPYSERVPNMVAKISGSGASIIGFQEFEPQQAQAFLKATNGGWAIVEGKNGRGKASTANAIAYQPSAWKLDETRYVSIRYGGPMIQVPMARFTSTTGLGSIWVLNTHNPAGAVGGTNAMRDKAVRAEATALTKLQAAEPNTPLFLTGDMNDKARFKRLFLSLASGWSAANPTDKQIDWIMGSPGATFSGTVVDESTNDKAHKYTDHPFVHTTVQLAGSTPTQPGAADLGVMPTSISASSGGAVNGTVTVANANIKTDAGFNPGVHALAKPSPDFITLNEVESVSLPRMRSAVRGYDAFREKLPSGEDASQAMGSPISKSSSGSAQNSSNSAKKEKNSLRMLSNPAYNPPSGNPSVTSQTASGEMTVLMTSRSPLASYMR</sequence>
<feature type="domain" description="Endonuclease/exonuclease/phosphatase" evidence="2">
    <location>
        <begin position="83"/>
        <end position="275"/>
    </location>
</feature>
<dbReference type="EMBL" id="CP132972">
    <property type="protein sequence ID" value="XBW07018.1"/>
    <property type="molecule type" value="Genomic_DNA"/>
</dbReference>
<dbReference type="AlphaFoldDB" id="A0AAU7V4I3"/>
<organism evidence="3">
    <name type="scientific">Rhodococcus sp. D-6</name>
    <dbReference type="NCBI Taxonomy" id="1387842"/>
    <lineage>
        <taxon>Bacteria</taxon>
        <taxon>Bacillati</taxon>
        <taxon>Actinomycetota</taxon>
        <taxon>Actinomycetes</taxon>
        <taxon>Mycobacteriales</taxon>
        <taxon>Nocardiaceae</taxon>
        <taxon>Rhodococcus</taxon>
    </lineage>
</organism>
<dbReference type="KEGG" id="rhox:RBB84_25015"/>
<feature type="compositionally biased region" description="Low complexity" evidence="1">
    <location>
        <begin position="383"/>
        <end position="399"/>
    </location>
</feature>
<proteinExistence type="predicted"/>
<dbReference type="Pfam" id="PF03372">
    <property type="entry name" value="Exo_endo_phos"/>
    <property type="match status" value="1"/>
</dbReference>